<accession>A0A9N9X499</accession>
<dbReference type="EMBL" id="OU896711">
    <property type="protein sequence ID" value="CAG9822145.1"/>
    <property type="molecule type" value="Genomic_DNA"/>
</dbReference>
<dbReference type="OrthoDB" id="7477527at2759"/>
<dbReference type="AlphaFoldDB" id="A0A9N9X499"/>
<gene>
    <name evidence="2" type="ORF">PHAECO_LOCUS9724</name>
</gene>
<sequence length="135" mass="14699">MWQTVYLGKKNGRLASVGQNIQYNIPKIGNPRNQPIHHGSVENSSSLCLAGCERQGSPLYRRIQQDMGIQVSLAVPTTISESTSPVTFEQSKGNLHSDSTTLAKSLLESGSEIQSNRPTLPNSESSTSQLLENMN</sequence>
<name>A0A9N9X499_PHACE</name>
<feature type="region of interest" description="Disordered" evidence="1">
    <location>
        <begin position="109"/>
        <end position="135"/>
    </location>
</feature>
<evidence type="ECO:0000313" key="3">
    <source>
        <dbReference type="Proteomes" id="UP001153737"/>
    </source>
</evidence>
<evidence type="ECO:0000256" key="1">
    <source>
        <dbReference type="SAM" id="MobiDB-lite"/>
    </source>
</evidence>
<proteinExistence type="predicted"/>
<organism evidence="2 3">
    <name type="scientific">Phaedon cochleariae</name>
    <name type="common">Mustard beetle</name>
    <dbReference type="NCBI Taxonomy" id="80249"/>
    <lineage>
        <taxon>Eukaryota</taxon>
        <taxon>Metazoa</taxon>
        <taxon>Ecdysozoa</taxon>
        <taxon>Arthropoda</taxon>
        <taxon>Hexapoda</taxon>
        <taxon>Insecta</taxon>
        <taxon>Pterygota</taxon>
        <taxon>Neoptera</taxon>
        <taxon>Endopterygota</taxon>
        <taxon>Coleoptera</taxon>
        <taxon>Polyphaga</taxon>
        <taxon>Cucujiformia</taxon>
        <taxon>Chrysomeloidea</taxon>
        <taxon>Chrysomelidae</taxon>
        <taxon>Chrysomelinae</taxon>
        <taxon>Chrysomelini</taxon>
        <taxon>Phaedon</taxon>
    </lineage>
</organism>
<keyword evidence="3" id="KW-1185">Reference proteome</keyword>
<feature type="compositionally biased region" description="Polar residues" evidence="1">
    <location>
        <begin position="111"/>
        <end position="135"/>
    </location>
</feature>
<dbReference type="Proteomes" id="UP001153737">
    <property type="component" value="Chromosome 5"/>
</dbReference>
<reference evidence="2" key="2">
    <citation type="submission" date="2022-10" db="EMBL/GenBank/DDBJ databases">
        <authorList>
            <consortium name="ENA_rothamsted_submissions"/>
            <consortium name="culmorum"/>
            <person name="King R."/>
        </authorList>
    </citation>
    <scope>NUCLEOTIDE SEQUENCE</scope>
</reference>
<evidence type="ECO:0000313" key="2">
    <source>
        <dbReference type="EMBL" id="CAG9822145.1"/>
    </source>
</evidence>
<reference evidence="2" key="1">
    <citation type="submission" date="2022-01" db="EMBL/GenBank/DDBJ databases">
        <authorList>
            <person name="King R."/>
        </authorList>
    </citation>
    <scope>NUCLEOTIDE SEQUENCE</scope>
</reference>
<feature type="region of interest" description="Disordered" evidence="1">
    <location>
        <begin position="80"/>
        <end position="99"/>
    </location>
</feature>
<protein>
    <submittedName>
        <fullName evidence="2">Uncharacterized protein</fullName>
    </submittedName>
</protein>